<gene>
    <name evidence="2" type="ORF">DEF24_14830</name>
</gene>
<dbReference type="InterPro" id="IPR027417">
    <property type="entry name" value="P-loop_NTPase"/>
</dbReference>
<feature type="domain" description="HTH arsR-type" evidence="1">
    <location>
        <begin position="233"/>
        <end position="276"/>
    </location>
</feature>
<evidence type="ECO:0000313" key="2">
    <source>
        <dbReference type="EMBL" id="RCV57648.1"/>
    </source>
</evidence>
<dbReference type="InterPro" id="IPR001845">
    <property type="entry name" value="HTH_ArsR_DNA-bd_dom"/>
</dbReference>
<reference evidence="2 3" key="1">
    <citation type="submission" date="2018-04" db="EMBL/GenBank/DDBJ databases">
        <title>Novel actinobacteria from marine sediment.</title>
        <authorList>
            <person name="Ng Z.Y."/>
            <person name="Tan G.Y.A."/>
        </authorList>
    </citation>
    <scope>NUCLEOTIDE SEQUENCE [LARGE SCALE GENOMIC DNA]</scope>
    <source>
        <strain evidence="2 3">TPS81</strain>
    </source>
</reference>
<organism evidence="2 3">
    <name type="scientific">Marinitenerispora sediminis</name>
    <dbReference type="NCBI Taxonomy" id="1931232"/>
    <lineage>
        <taxon>Bacteria</taxon>
        <taxon>Bacillati</taxon>
        <taxon>Actinomycetota</taxon>
        <taxon>Actinomycetes</taxon>
        <taxon>Streptosporangiales</taxon>
        <taxon>Nocardiopsidaceae</taxon>
        <taxon>Marinitenerispora</taxon>
    </lineage>
</organism>
<comment type="caution">
    <text evidence="2">The sequence shown here is derived from an EMBL/GenBank/DDBJ whole genome shotgun (WGS) entry which is preliminary data.</text>
</comment>
<dbReference type="Gene3D" id="1.10.10.10">
    <property type="entry name" value="Winged helix-like DNA-binding domain superfamily/Winged helix DNA-binding domain"/>
    <property type="match status" value="1"/>
</dbReference>
<protein>
    <recommendedName>
        <fullName evidence="1">HTH arsR-type domain-containing protein</fullName>
    </recommendedName>
</protein>
<sequence>AGGVCSEEPTAVVYIDGKGEESALWVGKARIAVEPEEILAVVQELLAEGRVRRDLMRAEGVANFTPTQERPRLLVVVDEGAEIIAMDDPQNDLPLLRGLRSLARTGRSRCIDVVWCTQKPTLGDGIDRQINGVMTDRAVLRTAGETENRQVLGSEWHSHELTGAGQVYIKDESGRGPDQAPVLVWDLSDDAQVVKALPDREPWSYQGPQITLSDDDEDQDDADVAEDWMGVQRDVLRALRDSGEARSSELAREIGCSDSAVKQALSELRAAGRVEKGPGHRAPWRLLH</sequence>
<name>A0A368T4D4_9ACTN</name>
<dbReference type="EMBL" id="QEIN01000109">
    <property type="protein sequence ID" value="RCV57648.1"/>
    <property type="molecule type" value="Genomic_DNA"/>
</dbReference>
<accession>A0A368T4D4</accession>
<dbReference type="Proteomes" id="UP000253318">
    <property type="component" value="Unassembled WGS sequence"/>
</dbReference>
<dbReference type="SUPFAM" id="SSF46785">
    <property type="entry name" value="Winged helix' DNA-binding domain"/>
    <property type="match status" value="1"/>
</dbReference>
<dbReference type="Gene3D" id="3.40.50.300">
    <property type="entry name" value="P-loop containing nucleotide triphosphate hydrolases"/>
    <property type="match status" value="1"/>
</dbReference>
<evidence type="ECO:0000313" key="3">
    <source>
        <dbReference type="Proteomes" id="UP000253318"/>
    </source>
</evidence>
<dbReference type="Pfam" id="PF01022">
    <property type="entry name" value="HTH_5"/>
    <property type="match status" value="1"/>
</dbReference>
<dbReference type="GO" id="GO:0003700">
    <property type="term" value="F:DNA-binding transcription factor activity"/>
    <property type="evidence" value="ECO:0007669"/>
    <property type="project" value="InterPro"/>
</dbReference>
<dbReference type="RefSeq" id="WP_114399215.1">
    <property type="nucleotide sequence ID" value="NZ_QEIM01000114.1"/>
</dbReference>
<feature type="non-terminal residue" evidence="2">
    <location>
        <position position="1"/>
    </location>
</feature>
<dbReference type="AlphaFoldDB" id="A0A368T4D4"/>
<evidence type="ECO:0000259" key="1">
    <source>
        <dbReference type="Pfam" id="PF01022"/>
    </source>
</evidence>
<proteinExistence type="predicted"/>
<dbReference type="InterPro" id="IPR036390">
    <property type="entry name" value="WH_DNA-bd_sf"/>
</dbReference>
<dbReference type="InterPro" id="IPR036388">
    <property type="entry name" value="WH-like_DNA-bd_sf"/>
</dbReference>
<dbReference type="OrthoDB" id="3648675at2"/>
<keyword evidence="3" id="KW-1185">Reference proteome</keyword>